<dbReference type="InterPro" id="IPR004680">
    <property type="entry name" value="Cit_transptr-like_dom"/>
</dbReference>
<feature type="transmembrane region" description="Helical" evidence="6">
    <location>
        <begin position="147"/>
        <end position="167"/>
    </location>
</feature>
<dbReference type="EMBL" id="BAAAPZ010000003">
    <property type="protein sequence ID" value="GAA2092503.1"/>
    <property type="molecule type" value="Genomic_DNA"/>
</dbReference>
<dbReference type="RefSeq" id="WP_291798468.1">
    <property type="nucleotide sequence ID" value="NZ_BAAAPZ010000003.1"/>
</dbReference>
<proteinExistence type="predicted"/>
<dbReference type="InterPro" id="IPR003474">
    <property type="entry name" value="Glcn_transporter"/>
</dbReference>
<comment type="caution">
    <text evidence="8">The sequence shown here is derived from an EMBL/GenBank/DDBJ whole genome shotgun (WGS) entry which is preliminary data.</text>
</comment>
<feature type="transmembrane region" description="Helical" evidence="6">
    <location>
        <begin position="255"/>
        <end position="272"/>
    </location>
</feature>
<evidence type="ECO:0000313" key="8">
    <source>
        <dbReference type="EMBL" id="GAA2092503.1"/>
    </source>
</evidence>
<feature type="transmembrane region" description="Helical" evidence="6">
    <location>
        <begin position="9"/>
        <end position="28"/>
    </location>
</feature>
<organism evidence="8 9">
    <name type="scientific">Brevibacterium salitolerans</name>
    <dbReference type="NCBI Taxonomy" id="1403566"/>
    <lineage>
        <taxon>Bacteria</taxon>
        <taxon>Bacillati</taxon>
        <taxon>Actinomycetota</taxon>
        <taxon>Actinomycetes</taxon>
        <taxon>Micrococcales</taxon>
        <taxon>Brevibacteriaceae</taxon>
        <taxon>Brevibacterium</taxon>
    </lineage>
</organism>
<dbReference type="PANTHER" id="PTHR30354">
    <property type="entry name" value="GNT FAMILY GLUCONATE TRANSPORTER"/>
    <property type="match status" value="1"/>
</dbReference>
<keyword evidence="9" id="KW-1185">Reference proteome</keyword>
<feature type="transmembrane region" description="Helical" evidence="6">
    <location>
        <begin position="337"/>
        <end position="360"/>
    </location>
</feature>
<keyword evidence="4 6" id="KW-1133">Transmembrane helix</keyword>
<name>A0ABN2WHE2_9MICO</name>
<sequence>MPELTEPDVLLTTVGLLSIAATVGLLIWGKVSPVVAMVVVPLVGALVTGASFTDLQEWFDGGLVSVMSVVVMFIFAIIYFGILSDAGLFDPVIRGLILATRGRVVLVTVGTVLIGAIAHLDGAGATTFLLTIPALLPLYNALGMSRYLLLLLLALSASIMNMVPWGGPLARTATTTGIDPAELYRELLPVQGVAMVLLLCLAVLLGLREKKRVAAHAGVAAGSGPVDVKQIAEDFTARQLASREEVRRDIAGGRVVYWANVVLTVALLTVMLGGWLSPALTFLTGVALALPLNFRTAKAQMDRIKVYAPNALMMAAVIIAAAVFLGVLRDSGMLESIALSLLAVIPSGVGSYLHVIVGFLGVPLDIMTSTDAYYFSVLPLVDATAGQFGVATTSTAFALLLGNIIGTFVSPFSPALWLALGLAEANMGKHLKYSFFITWAFSIVLLLIAILMGVVQV</sequence>
<evidence type="ECO:0000256" key="6">
    <source>
        <dbReference type="SAM" id="Phobius"/>
    </source>
</evidence>
<feature type="transmembrane region" description="Helical" evidence="6">
    <location>
        <begin position="64"/>
        <end position="84"/>
    </location>
</feature>
<evidence type="ECO:0000256" key="3">
    <source>
        <dbReference type="ARBA" id="ARBA00022692"/>
    </source>
</evidence>
<gene>
    <name evidence="8" type="ORF">GCM10009823_10290</name>
</gene>
<feature type="transmembrane region" description="Helical" evidence="6">
    <location>
        <begin position="435"/>
        <end position="455"/>
    </location>
</feature>
<dbReference type="InterPro" id="IPR014738">
    <property type="entry name" value="Citrate_transporter"/>
</dbReference>
<keyword evidence="5 6" id="KW-0472">Membrane</keyword>
<comment type="subcellular location">
    <subcellularLocation>
        <location evidence="1">Membrane</location>
        <topology evidence="1">Multi-pass membrane protein</topology>
    </subcellularLocation>
</comment>
<dbReference type="PANTHER" id="PTHR30354:SF26">
    <property type="entry name" value="TRANSPORTER, PUTATIVE-RELATED"/>
    <property type="match status" value="1"/>
</dbReference>
<evidence type="ECO:0000259" key="7">
    <source>
        <dbReference type="Pfam" id="PF03600"/>
    </source>
</evidence>
<protein>
    <submittedName>
        <fullName evidence="8">CitMHS family transporter</fullName>
    </submittedName>
</protein>
<dbReference type="Proteomes" id="UP001500984">
    <property type="component" value="Unassembled WGS sequence"/>
</dbReference>
<feature type="transmembrane region" description="Helical" evidence="6">
    <location>
        <begin position="187"/>
        <end position="207"/>
    </location>
</feature>
<evidence type="ECO:0000256" key="1">
    <source>
        <dbReference type="ARBA" id="ARBA00004141"/>
    </source>
</evidence>
<accession>A0ABN2WHE2</accession>
<evidence type="ECO:0000256" key="5">
    <source>
        <dbReference type="ARBA" id="ARBA00023136"/>
    </source>
</evidence>
<feature type="transmembrane region" description="Helical" evidence="6">
    <location>
        <begin position="278"/>
        <end position="294"/>
    </location>
</feature>
<evidence type="ECO:0000256" key="2">
    <source>
        <dbReference type="ARBA" id="ARBA00022448"/>
    </source>
</evidence>
<feature type="transmembrane region" description="Helical" evidence="6">
    <location>
        <begin position="306"/>
        <end position="325"/>
    </location>
</feature>
<evidence type="ECO:0000313" key="9">
    <source>
        <dbReference type="Proteomes" id="UP001500984"/>
    </source>
</evidence>
<dbReference type="NCBIfam" id="TIGR00784">
    <property type="entry name" value="citMHS"/>
    <property type="match status" value="1"/>
</dbReference>
<feature type="transmembrane region" description="Helical" evidence="6">
    <location>
        <begin position="396"/>
        <end position="423"/>
    </location>
</feature>
<reference evidence="8 9" key="1">
    <citation type="journal article" date="2019" name="Int. J. Syst. Evol. Microbiol.">
        <title>The Global Catalogue of Microorganisms (GCM) 10K type strain sequencing project: providing services to taxonomists for standard genome sequencing and annotation.</title>
        <authorList>
            <consortium name="The Broad Institute Genomics Platform"/>
            <consortium name="The Broad Institute Genome Sequencing Center for Infectious Disease"/>
            <person name="Wu L."/>
            <person name="Ma J."/>
        </authorList>
    </citation>
    <scope>NUCLEOTIDE SEQUENCE [LARGE SCALE GENOMIC DNA]</scope>
    <source>
        <strain evidence="8 9">JCM 15900</strain>
    </source>
</reference>
<dbReference type="Pfam" id="PF03600">
    <property type="entry name" value="CitMHS"/>
    <property type="match status" value="1"/>
</dbReference>
<evidence type="ECO:0000256" key="4">
    <source>
        <dbReference type="ARBA" id="ARBA00022989"/>
    </source>
</evidence>
<feature type="transmembrane region" description="Helical" evidence="6">
    <location>
        <begin position="34"/>
        <end position="52"/>
    </location>
</feature>
<feature type="domain" description="Citrate transporter-like" evidence="7">
    <location>
        <begin position="25"/>
        <end position="402"/>
    </location>
</feature>
<keyword evidence="3 6" id="KW-0812">Transmembrane</keyword>
<feature type="transmembrane region" description="Helical" evidence="6">
    <location>
        <begin position="104"/>
        <end position="135"/>
    </location>
</feature>
<keyword evidence="2" id="KW-0813">Transport</keyword>